<dbReference type="EMBL" id="BDQI01000001">
    <property type="protein sequence ID" value="GAX49520.1"/>
    <property type="molecule type" value="Genomic_DNA"/>
</dbReference>
<reference evidence="2" key="1">
    <citation type="submission" date="2017-05" db="EMBL/GenBank/DDBJ databases">
        <title>Streptomyces olivochromogenes NBRC 3561 whole genome shotgun sequence.</title>
        <authorList>
            <person name="Dohra H."/>
            <person name="Kodani S."/>
        </authorList>
    </citation>
    <scope>NUCLEOTIDE SEQUENCE [LARGE SCALE GENOMIC DNA]</scope>
    <source>
        <strain evidence="2">NBRC 3561</strain>
    </source>
</reference>
<proteinExistence type="predicted"/>
<evidence type="ECO:0000313" key="2">
    <source>
        <dbReference type="Proteomes" id="UP000217446"/>
    </source>
</evidence>
<keyword evidence="2" id="KW-1185">Reference proteome</keyword>
<dbReference type="AlphaFoldDB" id="A0A250V6D3"/>
<organism evidence="1 2">
    <name type="scientific">Streptomyces olivochromogenes</name>
    <dbReference type="NCBI Taxonomy" id="1963"/>
    <lineage>
        <taxon>Bacteria</taxon>
        <taxon>Bacillati</taxon>
        <taxon>Actinomycetota</taxon>
        <taxon>Actinomycetes</taxon>
        <taxon>Kitasatosporales</taxon>
        <taxon>Streptomycetaceae</taxon>
        <taxon>Streptomyces</taxon>
    </lineage>
</organism>
<dbReference type="Proteomes" id="UP000217446">
    <property type="component" value="Unassembled WGS sequence"/>
</dbReference>
<comment type="caution">
    <text evidence="1">The sequence shown here is derived from an EMBL/GenBank/DDBJ whole genome shotgun (WGS) entry which is preliminary data.</text>
</comment>
<evidence type="ECO:0000313" key="1">
    <source>
        <dbReference type="EMBL" id="GAX49520.1"/>
    </source>
</evidence>
<dbReference type="RefSeq" id="WP_067360212.1">
    <property type="nucleotide sequence ID" value="NZ_BDQI01000001.1"/>
</dbReference>
<gene>
    <name evidence="1" type="ORF">SO3561_01009</name>
</gene>
<name>A0A250V6D3_STROL</name>
<protein>
    <submittedName>
        <fullName evidence="1">MFS transporter</fullName>
    </submittedName>
</protein>
<sequence length="63" mass="6358">MDRHGQTAVHLPAAVLNAAFLVALPLTGPYSGPVLATAIVVAGGLTTPSLEAGLRALWPSVLL</sequence>
<accession>A0A250V6D3</accession>